<dbReference type="AlphaFoldDB" id="A0A645FQH1"/>
<name>A0A645FQH1_9ZZZZ</name>
<accession>A0A645FQH1</accession>
<organism evidence="1">
    <name type="scientific">bioreactor metagenome</name>
    <dbReference type="NCBI Taxonomy" id="1076179"/>
    <lineage>
        <taxon>unclassified sequences</taxon>
        <taxon>metagenomes</taxon>
        <taxon>ecological metagenomes</taxon>
    </lineage>
</organism>
<gene>
    <name evidence="1" type="ORF">SDC9_162963</name>
</gene>
<reference evidence="1" key="1">
    <citation type="submission" date="2019-08" db="EMBL/GenBank/DDBJ databases">
        <authorList>
            <person name="Kucharzyk K."/>
            <person name="Murdoch R.W."/>
            <person name="Higgins S."/>
            <person name="Loffler F."/>
        </authorList>
    </citation>
    <scope>NUCLEOTIDE SEQUENCE</scope>
</reference>
<protein>
    <submittedName>
        <fullName evidence="1">Uncharacterized protein</fullName>
    </submittedName>
</protein>
<dbReference type="EMBL" id="VSSQ01062448">
    <property type="protein sequence ID" value="MPN15629.1"/>
    <property type="molecule type" value="Genomic_DNA"/>
</dbReference>
<comment type="caution">
    <text evidence="1">The sequence shown here is derived from an EMBL/GenBank/DDBJ whole genome shotgun (WGS) entry which is preliminary data.</text>
</comment>
<sequence>MEHEVIGRPKANRYRRPGNRAVVENGLDAAVHCVELIQPVAQGRGADGFEPLPNRLVGPVEIGSYAEADFAEKFLIHFFTTFLKYNVRYAVFLRMPNIKKAPFAGAFWFSGFKRFHFRLFMYGYPLPSCPLTPIYESHS</sequence>
<evidence type="ECO:0000313" key="1">
    <source>
        <dbReference type="EMBL" id="MPN15629.1"/>
    </source>
</evidence>
<proteinExistence type="predicted"/>